<proteinExistence type="predicted"/>
<comment type="caution">
    <text evidence="2">The sequence shown here is derived from an EMBL/GenBank/DDBJ whole genome shotgun (WGS) entry which is preliminary data.</text>
</comment>
<evidence type="ECO:0000256" key="1">
    <source>
        <dbReference type="SAM" id="SignalP"/>
    </source>
</evidence>
<dbReference type="RefSeq" id="WP_135262956.1">
    <property type="nucleotide sequence ID" value="NZ_SMLM01000001.1"/>
</dbReference>
<feature type="chain" id="PRO_5021309988" description="Outer membrane protein assembly factor BamE" evidence="1">
    <location>
        <begin position="25"/>
        <end position="165"/>
    </location>
</feature>
<keyword evidence="3" id="KW-1185">Reference proteome</keyword>
<dbReference type="PROSITE" id="PS51257">
    <property type="entry name" value="PROKAR_LIPOPROTEIN"/>
    <property type="match status" value="1"/>
</dbReference>
<protein>
    <recommendedName>
        <fullName evidence="4">Outer membrane protein assembly factor BamE</fullName>
    </recommendedName>
</protein>
<evidence type="ECO:0008006" key="4">
    <source>
        <dbReference type="Google" id="ProtNLM"/>
    </source>
</evidence>
<evidence type="ECO:0000313" key="2">
    <source>
        <dbReference type="EMBL" id="TFZ06869.1"/>
    </source>
</evidence>
<name>A0A4Z0C9V9_9BURK</name>
<feature type="signal peptide" evidence="1">
    <location>
        <begin position="1"/>
        <end position="24"/>
    </location>
</feature>
<evidence type="ECO:0000313" key="3">
    <source>
        <dbReference type="Proteomes" id="UP000298180"/>
    </source>
</evidence>
<keyword evidence="1" id="KW-0732">Signal</keyword>
<sequence length="165" mass="18855">MRRLFLTLSLAALLAACATNPFNAWNVQPGESRQDVIGRLGQPTRVVPIPGGERLQYSLQPLGRYAWMVDLDGTGRVVRSRQVLHAAEFNRIVPGQWTRDDIEREFGPPARVDGVSSWNGPIMTYRWRDVDRSDMFYWVYLDPRGVVQRAHQGMEFINAPPDRAF</sequence>
<reference evidence="2 3" key="1">
    <citation type="submission" date="2019-03" db="EMBL/GenBank/DDBJ databases">
        <title>Ramlibacter henchirensis DSM 14656, whole genome shotgun sequence.</title>
        <authorList>
            <person name="Zhang X."/>
            <person name="Feng G."/>
            <person name="Zhu H."/>
        </authorList>
    </citation>
    <scope>NUCLEOTIDE SEQUENCE [LARGE SCALE GENOMIC DNA]</scope>
    <source>
        <strain evidence="2 3">DSM 14656</strain>
    </source>
</reference>
<accession>A0A4Z0C9V9</accession>
<dbReference type="AlphaFoldDB" id="A0A4Z0C9V9"/>
<organism evidence="2 3">
    <name type="scientific">Ramlibacter henchirensis</name>
    <dbReference type="NCBI Taxonomy" id="204072"/>
    <lineage>
        <taxon>Bacteria</taxon>
        <taxon>Pseudomonadati</taxon>
        <taxon>Pseudomonadota</taxon>
        <taxon>Betaproteobacteria</taxon>
        <taxon>Burkholderiales</taxon>
        <taxon>Comamonadaceae</taxon>
        <taxon>Ramlibacter</taxon>
    </lineage>
</organism>
<dbReference type="Proteomes" id="UP000298180">
    <property type="component" value="Unassembled WGS sequence"/>
</dbReference>
<dbReference type="EMBL" id="SMLM01000001">
    <property type="protein sequence ID" value="TFZ06869.1"/>
    <property type="molecule type" value="Genomic_DNA"/>
</dbReference>
<gene>
    <name evidence="2" type="ORF">EZ313_09685</name>
</gene>
<dbReference type="OrthoDB" id="8962020at2"/>